<reference evidence="1" key="2">
    <citation type="submission" date="2021-09" db="EMBL/GenBank/DDBJ databases">
        <authorList>
            <person name="Gilroy R."/>
        </authorList>
    </citation>
    <scope>NUCLEOTIDE SEQUENCE</scope>
    <source>
        <strain evidence="1">7318</strain>
    </source>
</reference>
<name>A0A921L7R8_9FIRM</name>
<evidence type="ECO:0000313" key="2">
    <source>
        <dbReference type="Proteomes" id="UP000780768"/>
    </source>
</evidence>
<gene>
    <name evidence="1" type="ORF">K8V65_04870</name>
</gene>
<dbReference type="Proteomes" id="UP000780768">
    <property type="component" value="Unassembled WGS sequence"/>
</dbReference>
<dbReference type="Pfam" id="PF13189">
    <property type="entry name" value="Cytidylate_kin2"/>
    <property type="match status" value="1"/>
</dbReference>
<comment type="caution">
    <text evidence="1">The sequence shown here is derived from an EMBL/GenBank/DDBJ whole genome shotgun (WGS) entry which is preliminary data.</text>
</comment>
<organism evidence="1 2">
    <name type="scientific">Megamonas hypermegale</name>
    <dbReference type="NCBI Taxonomy" id="158847"/>
    <lineage>
        <taxon>Bacteria</taxon>
        <taxon>Bacillati</taxon>
        <taxon>Bacillota</taxon>
        <taxon>Negativicutes</taxon>
        <taxon>Selenomonadales</taxon>
        <taxon>Selenomonadaceae</taxon>
        <taxon>Megamonas</taxon>
    </lineage>
</organism>
<dbReference type="Gene3D" id="3.40.50.300">
    <property type="entry name" value="P-loop containing nucleotide triphosphate hydrolases"/>
    <property type="match status" value="1"/>
</dbReference>
<reference evidence="1" key="1">
    <citation type="journal article" date="2021" name="PeerJ">
        <title>Extensive microbial diversity within the chicken gut microbiome revealed by metagenomics and culture.</title>
        <authorList>
            <person name="Gilroy R."/>
            <person name="Ravi A."/>
            <person name="Getino M."/>
            <person name="Pursley I."/>
            <person name="Horton D.L."/>
            <person name="Alikhan N.F."/>
            <person name="Baker D."/>
            <person name="Gharbi K."/>
            <person name="Hall N."/>
            <person name="Watson M."/>
            <person name="Adriaenssens E.M."/>
            <person name="Foster-Nyarko E."/>
            <person name="Jarju S."/>
            <person name="Secka A."/>
            <person name="Antonio M."/>
            <person name="Oren A."/>
            <person name="Chaudhuri R.R."/>
            <person name="La Ragione R."/>
            <person name="Hildebrand F."/>
            <person name="Pallen M.J."/>
        </authorList>
    </citation>
    <scope>NUCLEOTIDE SEQUENCE</scope>
    <source>
        <strain evidence="1">7318</strain>
    </source>
</reference>
<dbReference type="AlphaFoldDB" id="A0A921L7R8"/>
<proteinExistence type="predicted"/>
<keyword evidence="1" id="KW-0418">Kinase</keyword>
<dbReference type="InterPro" id="IPR027417">
    <property type="entry name" value="P-loop_NTPase"/>
</dbReference>
<keyword evidence="1" id="KW-0808">Transferase</keyword>
<accession>A0A921L7R8</accession>
<dbReference type="SUPFAM" id="SSF52540">
    <property type="entry name" value="P-loop containing nucleoside triphosphate hydrolases"/>
    <property type="match status" value="1"/>
</dbReference>
<protein>
    <submittedName>
        <fullName evidence="1">Cytidylate kinase-like family protein</fullName>
    </submittedName>
</protein>
<dbReference type="EMBL" id="DYVR01000130">
    <property type="protein sequence ID" value="HJF84973.1"/>
    <property type="molecule type" value="Genomic_DNA"/>
</dbReference>
<evidence type="ECO:0000313" key="1">
    <source>
        <dbReference type="EMBL" id="HJF84973.1"/>
    </source>
</evidence>
<dbReference type="GO" id="GO:0016301">
    <property type="term" value="F:kinase activity"/>
    <property type="evidence" value="ECO:0007669"/>
    <property type="project" value="UniProtKB-KW"/>
</dbReference>
<sequence>MKDNTNIVIIRQYGSGGREVSSILAKKLGFHRYDRTIVQMAAEKLSQQEGYDIDVDELLKDSYDLPQNQLGNLGDFAFERIPYFNKMYRQQAVAMLKLAQKGKAVFLGRCADFILKDVPNTFFFFIYADDEFRATRAKDHYGSHSLADLDKEAKNREKYYAYYTGEKWGDPKHFHMMINTSQISLEKAADLIIDYIETHQKTEA</sequence>